<evidence type="ECO:0000313" key="2">
    <source>
        <dbReference type="EMBL" id="TKD14463.1"/>
    </source>
</evidence>
<dbReference type="EMBL" id="FNAY01000031">
    <property type="protein sequence ID" value="SDG11516.1"/>
    <property type="molecule type" value="Genomic_DNA"/>
</dbReference>
<accession>A0A0Q0QHF9</accession>
<dbReference type="RefSeq" id="WP_013067147.1">
    <property type="nucleotide sequence ID" value="NZ_CP198940.1"/>
</dbReference>
<gene>
    <name evidence="2" type="ORF">FBT96_18235</name>
    <name evidence="1" type="ORF">SAMN04244550_03438</name>
</gene>
<protein>
    <submittedName>
        <fullName evidence="1">Uncharacterized protein</fullName>
    </submittedName>
</protein>
<evidence type="ECO:0000313" key="4">
    <source>
        <dbReference type="Proteomes" id="UP000310597"/>
    </source>
</evidence>
<evidence type="ECO:0000313" key="1">
    <source>
        <dbReference type="EMBL" id="SDG11516.1"/>
    </source>
</evidence>
<reference evidence="2 4" key="2">
    <citation type="submission" date="2019-04" db="EMBL/GenBank/DDBJ databases">
        <title>Draft Whole-Genome sequence of the purple photosynthetic bacterium Rhodobacter capsulatus SP108 with an indigenous class A beta-lactamase.</title>
        <authorList>
            <person name="Robertson S."/>
            <person name="Meyer T.E."/>
            <person name="Kyndt J.A."/>
        </authorList>
    </citation>
    <scope>NUCLEOTIDE SEQUENCE [LARGE SCALE GENOMIC DNA]</scope>
    <source>
        <strain evidence="2 4">SP108</strain>
    </source>
</reference>
<evidence type="ECO:0000313" key="3">
    <source>
        <dbReference type="Proteomes" id="UP000183812"/>
    </source>
</evidence>
<dbReference type="AlphaFoldDB" id="A0A0Q0QHF9"/>
<dbReference type="OMA" id="SASDWCG"/>
<proteinExistence type="predicted"/>
<dbReference type="EMBL" id="SWJZ01000102">
    <property type="protein sequence ID" value="TKD14463.1"/>
    <property type="molecule type" value="Genomic_DNA"/>
</dbReference>
<dbReference type="GeneID" id="31490309"/>
<dbReference type="Proteomes" id="UP000310597">
    <property type="component" value="Unassembled WGS sequence"/>
</dbReference>
<organism evidence="1 3">
    <name type="scientific">Rhodobacter capsulatus</name>
    <name type="common">Rhodopseudomonas capsulata</name>
    <dbReference type="NCBI Taxonomy" id="1061"/>
    <lineage>
        <taxon>Bacteria</taxon>
        <taxon>Pseudomonadati</taxon>
        <taxon>Pseudomonadota</taxon>
        <taxon>Alphaproteobacteria</taxon>
        <taxon>Rhodobacterales</taxon>
        <taxon>Rhodobacter group</taxon>
        <taxon>Rhodobacter</taxon>
    </lineage>
</organism>
<sequence length="62" mass="6811">MSATCAKCAFFEDHVANGEKELADAGLCRFNPPVTQIAPDARGLWPVVKESDWCGHFEEENA</sequence>
<dbReference type="OrthoDB" id="290218at2"/>
<name>A0A0Q0QHF9_RHOCA</name>
<dbReference type="Proteomes" id="UP000183812">
    <property type="component" value="Unassembled WGS sequence"/>
</dbReference>
<reference evidence="1 3" key="1">
    <citation type="submission" date="2016-10" db="EMBL/GenBank/DDBJ databases">
        <authorList>
            <person name="de Groot N.N."/>
        </authorList>
    </citation>
    <scope>NUCLEOTIDE SEQUENCE [LARGE SCALE GENOMIC DNA]</scope>
    <source>
        <strain evidence="1">DSM 938</strain>
        <strain evidence="3">DSM 938 / 37b4</strain>
    </source>
</reference>